<proteinExistence type="inferred from homology"/>
<dbReference type="Pfam" id="PF13439">
    <property type="entry name" value="Glyco_transf_4"/>
    <property type="match status" value="1"/>
</dbReference>
<dbReference type="PANTHER" id="PTHR12526:SF640">
    <property type="entry name" value="COLANIC ACID BIOSYNTHESIS GLYCOSYLTRANSFERASE WCAL-RELATED"/>
    <property type="match status" value="1"/>
</dbReference>
<dbReference type="STRING" id="38302.SAMN04488535_1422"/>
<dbReference type="GO" id="GO:0016757">
    <property type="term" value="F:glycosyltransferase activity"/>
    <property type="evidence" value="ECO:0007669"/>
    <property type="project" value="UniProtKB-KW"/>
</dbReference>
<keyword evidence="3 6" id="KW-0808">Transferase</keyword>
<name>A0A1G9PFX5_9CORY</name>
<dbReference type="Proteomes" id="UP000199350">
    <property type="component" value="Chromosome I"/>
</dbReference>
<organism evidence="6 7">
    <name type="scientific">Corynebacterium mycetoides</name>
    <dbReference type="NCBI Taxonomy" id="38302"/>
    <lineage>
        <taxon>Bacteria</taxon>
        <taxon>Bacillati</taxon>
        <taxon>Actinomycetota</taxon>
        <taxon>Actinomycetes</taxon>
        <taxon>Mycobacteriales</taxon>
        <taxon>Corynebacteriaceae</taxon>
        <taxon>Corynebacterium</taxon>
    </lineage>
</organism>
<feature type="domain" description="Glycosyl transferase family 1" evidence="4">
    <location>
        <begin position="183"/>
        <end position="334"/>
    </location>
</feature>
<dbReference type="EMBL" id="LT629700">
    <property type="protein sequence ID" value="SDL97117.1"/>
    <property type="molecule type" value="Genomic_DNA"/>
</dbReference>
<dbReference type="InterPro" id="IPR028098">
    <property type="entry name" value="Glyco_trans_4-like_N"/>
</dbReference>
<dbReference type="InterPro" id="IPR001296">
    <property type="entry name" value="Glyco_trans_1"/>
</dbReference>
<accession>A0A1G9PFX5</accession>
<dbReference type="PANTHER" id="PTHR12526">
    <property type="entry name" value="GLYCOSYLTRANSFERASE"/>
    <property type="match status" value="1"/>
</dbReference>
<dbReference type="OrthoDB" id="9806887at2"/>
<evidence type="ECO:0000256" key="3">
    <source>
        <dbReference type="ARBA" id="ARBA00022679"/>
    </source>
</evidence>
<gene>
    <name evidence="6" type="ORF">SAMN04488535_1422</name>
</gene>
<keyword evidence="2" id="KW-0328">Glycosyltransferase</keyword>
<evidence type="ECO:0000259" key="5">
    <source>
        <dbReference type="Pfam" id="PF13439"/>
    </source>
</evidence>
<comment type="similarity">
    <text evidence="1">Belongs to the glycosyltransferase group 1 family. Glycosyltransferase 4 subfamily.</text>
</comment>
<evidence type="ECO:0000313" key="6">
    <source>
        <dbReference type="EMBL" id="SDL97117.1"/>
    </source>
</evidence>
<evidence type="ECO:0000313" key="7">
    <source>
        <dbReference type="Proteomes" id="UP000199350"/>
    </source>
</evidence>
<dbReference type="Gene3D" id="3.40.50.2000">
    <property type="entry name" value="Glycogen Phosphorylase B"/>
    <property type="match status" value="2"/>
</dbReference>
<protein>
    <submittedName>
        <fullName evidence="6">Glycosyltransferase involved in cell wall bisynthesis</fullName>
    </submittedName>
</protein>
<feature type="domain" description="Glycosyltransferase subfamily 4-like N-terminal" evidence="5">
    <location>
        <begin position="17"/>
        <end position="172"/>
    </location>
</feature>
<dbReference type="Pfam" id="PF00534">
    <property type="entry name" value="Glycos_transf_1"/>
    <property type="match status" value="1"/>
</dbReference>
<dbReference type="AlphaFoldDB" id="A0A1G9PFX5"/>
<evidence type="ECO:0000259" key="4">
    <source>
        <dbReference type="Pfam" id="PF00534"/>
    </source>
</evidence>
<evidence type="ECO:0000256" key="1">
    <source>
        <dbReference type="ARBA" id="ARBA00009481"/>
    </source>
</evidence>
<evidence type="ECO:0000256" key="2">
    <source>
        <dbReference type="ARBA" id="ARBA00022676"/>
    </source>
</evidence>
<dbReference type="RefSeq" id="WP_092150573.1">
    <property type="nucleotide sequence ID" value="NZ_LT629700.1"/>
</dbReference>
<dbReference type="CDD" id="cd03801">
    <property type="entry name" value="GT4_PimA-like"/>
    <property type="match status" value="1"/>
</dbReference>
<reference evidence="7" key="1">
    <citation type="submission" date="2016-10" db="EMBL/GenBank/DDBJ databases">
        <authorList>
            <person name="Varghese N."/>
            <person name="Submissions S."/>
        </authorList>
    </citation>
    <scope>NUCLEOTIDE SEQUENCE [LARGE SCALE GENOMIC DNA]</scope>
    <source>
        <strain evidence="7">DSM 20632</strain>
    </source>
</reference>
<keyword evidence="7" id="KW-1185">Reference proteome</keyword>
<sequence length="357" mass="39404">MKIVLLCWRDSTHPLGGGSERYIERVGEYLAARGHDVVLRTSSHTDAPRRSMKNGLRIERAGGKYSVYLLAPLAVWRHRPDVVVDTQNGVPFFARAYTRADTVLLTHHSHLRQWPVAGPIIGRLGAFLERRVAPRVYSGAQYVTVSDASRADLVELGVRAADIAVVHNGVDPLPPLVPTIPDDGKVHLVTLSRLVPHKRIEHAIDAVRELDGVVLDVLGSGWWEDELRAYAADLGDRVVFHGHVNEEYKHAVLSRAALHLLPSVKEGWGIAVIEAAQHGVPTVGYVEAGGLGDSVRDGTTGRLVGSEREFREVIARLLADAPVRDRMGARAREWAAQFSWEETGRRFEEVLLAVTRS</sequence>
<dbReference type="SUPFAM" id="SSF53756">
    <property type="entry name" value="UDP-Glycosyltransferase/glycogen phosphorylase"/>
    <property type="match status" value="1"/>
</dbReference>